<evidence type="ECO:0000313" key="3">
    <source>
        <dbReference type="EMBL" id="MBW0127191.1"/>
    </source>
</evidence>
<keyword evidence="3" id="KW-0378">Hydrolase</keyword>
<keyword evidence="1" id="KW-0472">Membrane</keyword>
<name>A0ABS6U4M7_9PSEU</name>
<reference evidence="3 4" key="1">
    <citation type="submission" date="2020-11" db="EMBL/GenBank/DDBJ databases">
        <title>Pseudonocardia abyssalis sp. nov. and Pseudonocardia oceani sp. nov., description and phylogenomic analysis of two novel actinomycetes isolated from the deep Southern Ocean.</title>
        <authorList>
            <person name="Parra J."/>
        </authorList>
    </citation>
    <scope>NUCLEOTIDE SEQUENCE [LARGE SCALE GENOMIC DNA]</scope>
    <source>
        <strain evidence="4">KRD185</strain>
    </source>
</reference>
<feature type="transmembrane region" description="Helical" evidence="1">
    <location>
        <begin position="78"/>
        <end position="96"/>
    </location>
</feature>
<dbReference type="Proteomes" id="UP000694300">
    <property type="component" value="Unassembled WGS sequence"/>
</dbReference>
<evidence type="ECO:0000259" key="2">
    <source>
        <dbReference type="Pfam" id="PF03372"/>
    </source>
</evidence>
<proteinExistence type="predicted"/>
<organism evidence="3 4">
    <name type="scientific">Pseudonocardia oceani</name>
    <dbReference type="NCBI Taxonomy" id="2792013"/>
    <lineage>
        <taxon>Bacteria</taxon>
        <taxon>Bacillati</taxon>
        <taxon>Actinomycetota</taxon>
        <taxon>Actinomycetes</taxon>
        <taxon>Pseudonocardiales</taxon>
        <taxon>Pseudonocardiaceae</taxon>
        <taxon>Pseudonocardia</taxon>
    </lineage>
</organism>
<dbReference type="EMBL" id="JADQDF010000001">
    <property type="protein sequence ID" value="MBW0127191.1"/>
    <property type="molecule type" value="Genomic_DNA"/>
</dbReference>
<feature type="domain" description="Endonuclease/exonuclease/phosphatase" evidence="2">
    <location>
        <begin position="129"/>
        <end position="309"/>
    </location>
</feature>
<gene>
    <name evidence="3" type="ORF">I4I82_05790</name>
</gene>
<keyword evidence="1" id="KW-0812">Transmembrane</keyword>
<dbReference type="InterPro" id="IPR005135">
    <property type="entry name" value="Endo/exonuclease/phosphatase"/>
</dbReference>
<evidence type="ECO:0000313" key="4">
    <source>
        <dbReference type="Proteomes" id="UP000694300"/>
    </source>
</evidence>
<dbReference type="GO" id="GO:0004519">
    <property type="term" value="F:endonuclease activity"/>
    <property type="evidence" value="ECO:0007669"/>
    <property type="project" value="UniProtKB-KW"/>
</dbReference>
<comment type="caution">
    <text evidence="3">The sequence shown here is derived from an EMBL/GenBank/DDBJ whole genome shotgun (WGS) entry which is preliminary data.</text>
</comment>
<protein>
    <submittedName>
        <fullName evidence="3">Endonuclease/exonuclease/phosphatase family protein</fullName>
    </submittedName>
</protein>
<keyword evidence="1" id="KW-1133">Transmembrane helix</keyword>
<evidence type="ECO:0000256" key="1">
    <source>
        <dbReference type="SAM" id="Phobius"/>
    </source>
</evidence>
<sequence length="325" mass="33672">MVGHRERTPEAGRGRSGGIALTVLVAALPWLWFALRDTGTVADVVAIAMPLLVAGLVLVAVVVALVPGSRARRTRAAVFGLSALLVGVVAVAGPWVPADTGAVTGSGVRVLGGNVDFQDTPTPAMIDVDADVVVAAELAPDTEQDFGEEYPHSVVGGPENSPVGVFSRHPARLLEDAGPDLPGMRVLVDGPDGAFVLYALHIPRPWFGASEEGYEVSVPEHYALAASVADRVRAETVPVVLVGDLNSTDRGRDYRVLAGGLSDAMRETVGGPTSVGKWLPLLGRIDHVLVDGGWCGDDARREELPGSSHRGVAVTVGPCAAAGDQ</sequence>
<feature type="transmembrane region" description="Helical" evidence="1">
    <location>
        <begin position="44"/>
        <end position="66"/>
    </location>
</feature>
<dbReference type="RefSeq" id="WP_218595412.1">
    <property type="nucleotide sequence ID" value="NZ_JADQDE010000335.1"/>
</dbReference>
<keyword evidence="4" id="KW-1185">Reference proteome</keyword>
<accession>A0ABS6U4M7</accession>
<dbReference type="Pfam" id="PF03372">
    <property type="entry name" value="Exo_endo_phos"/>
    <property type="match status" value="1"/>
</dbReference>
<keyword evidence="3" id="KW-0255">Endonuclease</keyword>
<feature type="transmembrane region" description="Helical" evidence="1">
    <location>
        <begin position="12"/>
        <end position="32"/>
    </location>
</feature>
<keyword evidence="3" id="KW-0540">Nuclease</keyword>